<organism evidence="3 4">
    <name type="scientific">Paracoccus maritimus</name>
    <dbReference type="NCBI Taxonomy" id="2933292"/>
    <lineage>
        <taxon>Bacteria</taxon>
        <taxon>Pseudomonadati</taxon>
        <taxon>Pseudomonadota</taxon>
        <taxon>Alphaproteobacteria</taxon>
        <taxon>Rhodobacterales</taxon>
        <taxon>Paracoccaceae</taxon>
        <taxon>Paracoccus</taxon>
    </lineage>
</organism>
<dbReference type="EMBL" id="JANAVZ010000018">
    <property type="protein sequence ID" value="MCT4334741.1"/>
    <property type="molecule type" value="Genomic_DNA"/>
</dbReference>
<evidence type="ECO:0000256" key="1">
    <source>
        <dbReference type="ARBA" id="ARBA00022801"/>
    </source>
</evidence>
<evidence type="ECO:0000313" key="3">
    <source>
        <dbReference type="EMBL" id="MCT4334741.1"/>
    </source>
</evidence>
<dbReference type="InterPro" id="IPR013658">
    <property type="entry name" value="SGL"/>
</dbReference>
<dbReference type="SUPFAM" id="SSF63829">
    <property type="entry name" value="Calcium-dependent phosphotriesterase"/>
    <property type="match status" value="1"/>
</dbReference>
<keyword evidence="1" id="KW-0378">Hydrolase</keyword>
<evidence type="ECO:0000313" key="4">
    <source>
        <dbReference type="Proteomes" id="UP001320702"/>
    </source>
</evidence>
<accession>A0ABT2KDW0</accession>
<dbReference type="RefSeq" id="WP_260278620.1">
    <property type="nucleotide sequence ID" value="NZ_JANAVZ010000018.1"/>
</dbReference>
<gene>
    <name evidence="3" type="ORF">MU516_17985</name>
</gene>
<dbReference type="Proteomes" id="UP001320702">
    <property type="component" value="Unassembled WGS sequence"/>
</dbReference>
<keyword evidence="4" id="KW-1185">Reference proteome</keyword>
<dbReference type="Pfam" id="PF08450">
    <property type="entry name" value="SGL"/>
    <property type="match status" value="1"/>
</dbReference>
<feature type="domain" description="SMP-30/Gluconolactonase/LRE-like region" evidence="2">
    <location>
        <begin position="45"/>
        <end position="296"/>
    </location>
</feature>
<dbReference type="PANTHER" id="PTHR47572">
    <property type="entry name" value="LIPOPROTEIN-RELATED"/>
    <property type="match status" value="1"/>
</dbReference>
<reference evidence="3 4" key="1">
    <citation type="submission" date="2022-04" db="EMBL/GenBank/DDBJ databases">
        <title>Paracoccus sp. YLB-12 draft genome sequence.</title>
        <authorList>
            <person name="Yu L."/>
        </authorList>
    </citation>
    <scope>NUCLEOTIDE SEQUENCE [LARGE SCALE GENOMIC DNA]</scope>
    <source>
        <strain evidence="3 4">YLB-12</strain>
    </source>
</reference>
<dbReference type="InterPro" id="IPR011042">
    <property type="entry name" value="6-blade_b-propeller_TolB-like"/>
</dbReference>
<comment type="caution">
    <text evidence="3">The sequence shown here is derived from an EMBL/GenBank/DDBJ whole genome shotgun (WGS) entry which is preliminary data.</text>
</comment>
<name>A0ABT2KDW0_9RHOB</name>
<evidence type="ECO:0000259" key="2">
    <source>
        <dbReference type="Pfam" id="PF08450"/>
    </source>
</evidence>
<protein>
    <submittedName>
        <fullName evidence="3">SMP-30/gluconolactonase/LRE family protein</fullName>
    </submittedName>
</protein>
<proteinExistence type="predicted"/>
<dbReference type="Gene3D" id="2.120.10.30">
    <property type="entry name" value="TolB, C-terminal domain"/>
    <property type="match status" value="1"/>
</dbReference>
<sequence length="312" mass="34562">MSVQLIPDAPALATDIVEIIAPEFRGFIPDNAWLDTLATGFRWLEGPVWMGDWNCLLFQDLPNDRTMRWSPDGVTSEFRHPSRFANGQARDAEGRLVTCSHRDRCLYVTENDGTMHSLVDRHDGLRLNAPNDIARHPDGAIWFTDPLYGIQSDYEGGRQVSEQPPALYRLARGADVPEVMARDFAGPNGLAFSSDGQRLYVAETGDQMHQDPARFIRVFAVGDGGRLSGGDIFHKIAPGYCDGMAVDSDGYLWSSAADGVHCINPYGMLIGKIRSPRRVANLCFGGPDWNRLFICASDRLLAIHTNRRGIPS</sequence>
<dbReference type="PANTHER" id="PTHR47572:SF4">
    <property type="entry name" value="LACTONASE DRP35"/>
    <property type="match status" value="1"/>
</dbReference>
<dbReference type="InterPro" id="IPR051262">
    <property type="entry name" value="SMP-30/CGR1_Lactonase"/>
</dbReference>